<name>A0ABU0XCY3_9MICO</name>
<dbReference type="InterPro" id="IPR000801">
    <property type="entry name" value="Esterase-like"/>
</dbReference>
<feature type="transmembrane region" description="Helical" evidence="1">
    <location>
        <begin position="101"/>
        <end position="122"/>
    </location>
</feature>
<dbReference type="Gene3D" id="3.40.50.1820">
    <property type="entry name" value="alpha/beta hydrolase"/>
    <property type="match status" value="1"/>
</dbReference>
<feature type="transmembrane region" description="Helical" evidence="1">
    <location>
        <begin position="12"/>
        <end position="31"/>
    </location>
</feature>
<accession>A0ABU0XCY3</accession>
<organism evidence="2 3">
    <name type="scientific">Microbacterium capsulatum</name>
    <dbReference type="NCBI Taxonomy" id="3041921"/>
    <lineage>
        <taxon>Bacteria</taxon>
        <taxon>Bacillati</taxon>
        <taxon>Actinomycetota</taxon>
        <taxon>Actinomycetes</taxon>
        <taxon>Micrococcales</taxon>
        <taxon>Microbacteriaceae</taxon>
        <taxon>Microbacterium</taxon>
    </lineage>
</organism>
<keyword evidence="1" id="KW-0472">Membrane</keyword>
<dbReference type="PANTHER" id="PTHR48098">
    <property type="entry name" value="ENTEROCHELIN ESTERASE-RELATED"/>
    <property type="match status" value="1"/>
</dbReference>
<sequence length="435" mass="45776">MTWFYRLDVIDGPLPYTVWGLTIVGVVALLIRRPTPAWLWRVVIAIAVGAGAGLATIGISNATDAFGVQLPDACWYWVPAGFAGALFGVASLWERGIWRKAVAVLVVILSLISTTFGVNAAFGIDTTVGAMFGVSTQDDIHHLPKPAPSPTQTASGPLYQTWNPPADMPKTSIVAQLGGDKKIPSTAGFVPRNAAIYLPPAAQVENAPRLPLVVMMMGYPGAPDPSFIASALDALAAKNRGLAPIVIVADQLGNEKQDPVCVDSAKYGGVSTYVNTDIPAYATKHLNVLLDHKYWTIMGYSNGGACAFTFATHHPELWGNLVAISPDEYPGAEWRSEAIKTLFGGDTAAFDANRPAAGIAAHPGAFAGHLAVFTVGEKDPGFLPGVQKNSELAQAAGFATTFYVVPGADHVVSALTGGIPYAMELLYKHLGLSAP</sequence>
<feature type="transmembrane region" description="Helical" evidence="1">
    <location>
        <begin position="38"/>
        <end position="63"/>
    </location>
</feature>
<protein>
    <submittedName>
        <fullName evidence="2">Alpha/beta hydrolase-fold protein</fullName>
    </submittedName>
</protein>
<dbReference type="Pfam" id="PF00756">
    <property type="entry name" value="Esterase"/>
    <property type="match status" value="1"/>
</dbReference>
<gene>
    <name evidence="2" type="ORF">RBR11_01400</name>
</gene>
<dbReference type="RefSeq" id="WP_308487503.1">
    <property type="nucleotide sequence ID" value="NZ_JAVFCB010000001.1"/>
</dbReference>
<keyword evidence="3" id="KW-1185">Reference proteome</keyword>
<dbReference type="EMBL" id="JAVFCB010000001">
    <property type="protein sequence ID" value="MDQ4212569.1"/>
    <property type="molecule type" value="Genomic_DNA"/>
</dbReference>
<proteinExistence type="predicted"/>
<reference evidence="2 3" key="1">
    <citation type="submission" date="2023-08" db="EMBL/GenBank/DDBJ databases">
        <title>Microbacterium sp. nov., isolated from a waste landfill.</title>
        <authorList>
            <person name="Wen W."/>
        </authorList>
    </citation>
    <scope>NUCLEOTIDE SEQUENCE [LARGE SCALE GENOMIC DNA]</scope>
    <source>
        <strain evidence="2 3">ASV81</strain>
    </source>
</reference>
<keyword evidence="2" id="KW-0378">Hydrolase</keyword>
<comment type="caution">
    <text evidence="2">The sequence shown here is derived from an EMBL/GenBank/DDBJ whole genome shotgun (WGS) entry which is preliminary data.</text>
</comment>
<evidence type="ECO:0000313" key="2">
    <source>
        <dbReference type="EMBL" id="MDQ4212569.1"/>
    </source>
</evidence>
<dbReference type="InterPro" id="IPR029058">
    <property type="entry name" value="AB_hydrolase_fold"/>
</dbReference>
<dbReference type="InterPro" id="IPR050583">
    <property type="entry name" value="Mycobacterial_A85_antigen"/>
</dbReference>
<evidence type="ECO:0000256" key="1">
    <source>
        <dbReference type="SAM" id="Phobius"/>
    </source>
</evidence>
<keyword evidence="1" id="KW-0812">Transmembrane</keyword>
<dbReference type="PANTHER" id="PTHR48098:SF1">
    <property type="entry name" value="DIACYLGLYCEROL ACYLTRANSFERASE_MYCOLYLTRANSFERASE AG85A"/>
    <property type="match status" value="1"/>
</dbReference>
<dbReference type="Proteomes" id="UP001230289">
    <property type="component" value="Unassembled WGS sequence"/>
</dbReference>
<dbReference type="SUPFAM" id="SSF53474">
    <property type="entry name" value="alpha/beta-Hydrolases"/>
    <property type="match status" value="1"/>
</dbReference>
<dbReference type="GO" id="GO:0016787">
    <property type="term" value="F:hydrolase activity"/>
    <property type="evidence" value="ECO:0007669"/>
    <property type="project" value="UniProtKB-KW"/>
</dbReference>
<feature type="transmembrane region" description="Helical" evidence="1">
    <location>
        <begin position="75"/>
        <end position="94"/>
    </location>
</feature>
<keyword evidence="1" id="KW-1133">Transmembrane helix</keyword>
<evidence type="ECO:0000313" key="3">
    <source>
        <dbReference type="Proteomes" id="UP001230289"/>
    </source>
</evidence>